<reference evidence="2" key="1">
    <citation type="submission" date="2022-11" db="EMBL/GenBank/DDBJ databases">
        <authorList>
            <person name="Kikuchi T."/>
        </authorList>
    </citation>
    <scope>NUCLEOTIDE SEQUENCE</scope>
    <source>
        <strain evidence="2">PS1010</strain>
    </source>
</reference>
<dbReference type="PANTHER" id="PTHR22744:SF14">
    <property type="entry name" value="BTB DOMAIN-CONTAINING PROTEIN-RELATED"/>
    <property type="match status" value="1"/>
</dbReference>
<dbReference type="CDD" id="cd01165">
    <property type="entry name" value="BTB_POZ"/>
    <property type="match status" value="1"/>
</dbReference>
<dbReference type="Proteomes" id="UP001152747">
    <property type="component" value="Unassembled WGS sequence"/>
</dbReference>
<dbReference type="SMART" id="SM00225">
    <property type="entry name" value="BTB"/>
    <property type="match status" value="1"/>
</dbReference>
<dbReference type="InterPro" id="IPR011333">
    <property type="entry name" value="SKP1/BTB/POZ_sf"/>
</dbReference>
<dbReference type="Gene3D" id="3.30.710.10">
    <property type="entry name" value="Potassium Channel Kv1.1, Chain A"/>
    <property type="match status" value="1"/>
</dbReference>
<evidence type="ECO:0000313" key="3">
    <source>
        <dbReference type="Proteomes" id="UP001152747"/>
    </source>
</evidence>
<dbReference type="EMBL" id="CANHGI010000003">
    <property type="protein sequence ID" value="CAI5444861.1"/>
    <property type="molecule type" value="Genomic_DNA"/>
</dbReference>
<sequence length="396" mass="46469">MIISADVRTVFDDAEPSRQFIVPQGENEQIVHVANLHFKIERTTEDSIKIMRRNSDKNLRIKMKIKVSGNNGNVYANRQQIFGIASRFIEFRPWHGYGGCEINGKWKHWENLNVSIEIINWQNFVCNNQYETAQEPLLFGYQTTTPEGQSASLESEELLKKLGILKKEPVSLYGNHSNLDRDPEDTRTLEEYYKEEVGPADVILVAENKKVAVNKQYLSDISPFFEVLFSGKFREGGQLEIELKDVKFEVLVDALRIVYPTKARVNYSNYGEMVEFADRFDIDYLTKQCHRFLNSVCLVGRFVLADRYNYDELRRHLVHQLQSYQGATLLRLELRRQLVCAIAQSDIYIRMRDMLQVINCYQREFERKRRSFFDVPRMACNFLAPDVQYFEFNDDQ</sequence>
<dbReference type="InterPro" id="IPR000210">
    <property type="entry name" value="BTB/POZ_dom"/>
</dbReference>
<proteinExistence type="predicted"/>
<dbReference type="PANTHER" id="PTHR22744">
    <property type="entry name" value="HELIX LOOP HELIX PROTEIN 21-RELATED"/>
    <property type="match status" value="1"/>
</dbReference>
<comment type="caution">
    <text evidence="2">The sequence shown here is derived from an EMBL/GenBank/DDBJ whole genome shotgun (WGS) entry which is preliminary data.</text>
</comment>
<dbReference type="SUPFAM" id="SSF54695">
    <property type="entry name" value="POZ domain"/>
    <property type="match status" value="1"/>
</dbReference>
<evidence type="ECO:0000313" key="2">
    <source>
        <dbReference type="EMBL" id="CAI5444861.1"/>
    </source>
</evidence>
<accession>A0A9P1IIR7</accession>
<gene>
    <name evidence="2" type="ORF">CAMP_LOCUS7498</name>
</gene>
<dbReference type="OrthoDB" id="5877862at2759"/>
<organism evidence="2 3">
    <name type="scientific">Caenorhabditis angaria</name>
    <dbReference type="NCBI Taxonomy" id="860376"/>
    <lineage>
        <taxon>Eukaryota</taxon>
        <taxon>Metazoa</taxon>
        <taxon>Ecdysozoa</taxon>
        <taxon>Nematoda</taxon>
        <taxon>Chromadorea</taxon>
        <taxon>Rhabditida</taxon>
        <taxon>Rhabditina</taxon>
        <taxon>Rhabditomorpha</taxon>
        <taxon>Rhabditoidea</taxon>
        <taxon>Rhabditidae</taxon>
        <taxon>Peloderinae</taxon>
        <taxon>Caenorhabditis</taxon>
    </lineage>
</organism>
<protein>
    <recommendedName>
        <fullName evidence="1">BTB domain-containing protein</fullName>
    </recommendedName>
</protein>
<dbReference type="Pfam" id="PF00651">
    <property type="entry name" value="BTB"/>
    <property type="match status" value="1"/>
</dbReference>
<evidence type="ECO:0000259" key="1">
    <source>
        <dbReference type="PROSITE" id="PS50097"/>
    </source>
</evidence>
<keyword evidence="3" id="KW-1185">Reference proteome</keyword>
<dbReference type="AlphaFoldDB" id="A0A9P1IIR7"/>
<name>A0A9P1IIR7_9PELO</name>
<dbReference type="PROSITE" id="PS50097">
    <property type="entry name" value="BTB"/>
    <property type="match status" value="1"/>
</dbReference>
<feature type="domain" description="BTB" evidence="1">
    <location>
        <begin position="200"/>
        <end position="267"/>
    </location>
</feature>